<dbReference type="InterPro" id="IPR008928">
    <property type="entry name" value="6-hairpin_glycosidase_sf"/>
</dbReference>
<dbReference type="AlphaFoldDB" id="A0A7Y6II85"/>
<gene>
    <name evidence="2" type="ORF">HTZ77_44970</name>
</gene>
<dbReference type="EMBL" id="JABWGN010000059">
    <property type="protein sequence ID" value="NUW38496.1"/>
    <property type="molecule type" value="Genomic_DNA"/>
</dbReference>
<organism evidence="2 3">
    <name type="scientific">Nonomuraea montanisoli</name>
    <dbReference type="NCBI Taxonomy" id="2741721"/>
    <lineage>
        <taxon>Bacteria</taxon>
        <taxon>Bacillati</taxon>
        <taxon>Actinomycetota</taxon>
        <taxon>Actinomycetes</taxon>
        <taxon>Streptosporangiales</taxon>
        <taxon>Streptosporangiaceae</taxon>
        <taxon>Nonomuraea</taxon>
    </lineage>
</organism>
<dbReference type="Gene3D" id="1.50.10.10">
    <property type="match status" value="1"/>
</dbReference>
<evidence type="ECO:0000313" key="2">
    <source>
        <dbReference type="EMBL" id="NUW38496.1"/>
    </source>
</evidence>
<dbReference type="Pfam" id="PF22422">
    <property type="entry name" value="MGH1-like_GH"/>
    <property type="match status" value="1"/>
</dbReference>
<accession>A0A7Y6II85</accession>
<protein>
    <recommendedName>
        <fullName evidence="1">Mannosylglycerate hydrolase MGH1-like glycoside hydrolase domain-containing protein</fullName>
    </recommendedName>
</protein>
<reference evidence="2 3" key="1">
    <citation type="submission" date="2020-06" db="EMBL/GenBank/DDBJ databases">
        <title>Nonomuraea sp. SMC257, a novel actinomycete isolated from soil.</title>
        <authorList>
            <person name="Chanama M."/>
        </authorList>
    </citation>
    <scope>NUCLEOTIDE SEQUENCE [LARGE SCALE GENOMIC DNA]</scope>
    <source>
        <strain evidence="2 3">SMC257</strain>
    </source>
</reference>
<feature type="non-terminal residue" evidence="2">
    <location>
        <position position="105"/>
    </location>
</feature>
<evidence type="ECO:0000259" key="1">
    <source>
        <dbReference type="Pfam" id="PF22422"/>
    </source>
</evidence>
<evidence type="ECO:0000313" key="3">
    <source>
        <dbReference type="Proteomes" id="UP000586042"/>
    </source>
</evidence>
<dbReference type="InterPro" id="IPR054491">
    <property type="entry name" value="MGH1-like_GH"/>
</dbReference>
<feature type="domain" description="Mannosylglycerate hydrolase MGH1-like glycoside hydrolase" evidence="1">
    <location>
        <begin position="1"/>
        <end position="105"/>
    </location>
</feature>
<keyword evidence="3" id="KW-1185">Reference proteome</keyword>
<dbReference type="RefSeq" id="WP_407940655.1">
    <property type="nucleotide sequence ID" value="NZ_JABWGN010000059.1"/>
</dbReference>
<sequence>HQWSWDSAFVAMGLARHRHERTRAELLSHLPGQCDTAMVPHIDFHTPEAYIPGPSVWRSHDHDAAPRVLSSGLTAPPVHGLALWWIYRHTGDVVFVRRAFPSLVA</sequence>
<name>A0A7Y6II85_9ACTN</name>
<dbReference type="GO" id="GO:0005975">
    <property type="term" value="P:carbohydrate metabolic process"/>
    <property type="evidence" value="ECO:0007669"/>
    <property type="project" value="InterPro"/>
</dbReference>
<dbReference type="Proteomes" id="UP000586042">
    <property type="component" value="Unassembled WGS sequence"/>
</dbReference>
<dbReference type="InterPro" id="IPR012341">
    <property type="entry name" value="6hp_glycosidase-like_sf"/>
</dbReference>
<dbReference type="SUPFAM" id="SSF48208">
    <property type="entry name" value="Six-hairpin glycosidases"/>
    <property type="match status" value="1"/>
</dbReference>
<feature type="non-terminal residue" evidence="2">
    <location>
        <position position="1"/>
    </location>
</feature>
<proteinExistence type="predicted"/>
<comment type="caution">
    <text evidence="2">The sequence shown here is derived from an EMBL/GenBank/DDBJ whole genome shotgun (WGS) entry which is preliminary data.</text>
</comment>